<reference evidence="2 3" key="1">
    <citation type="submission" date="2024-03" db="EMBL/GenBank/DDBJ databases">
        <title>Novel Streptomyces species of biotechnological and ecological value are a feature of Machair soil.</title>
        <authorList>
            <person name="Prole J.R."/>
            <person name="Goodfellow M."/>
            <person name="Allenby N."/>
            <person name="Ward A.C."/>
        </authorList>
    </citation>
    <scope>NUCLEOTIDE SEQUENCE [LARGE SCALE GENOMIC DNA]</scope>
    <source>
        <strain evidence="2 3">MS1.HAVA.3</strain>
    </source>
</reference>
<organism evidence="2 3">
    <name type="scientific">Streptomyces caledonius</name>
    <dbReference type="NCBI Taxonomy" id="3134107"/>
    <lineage>
        <taxon>Bacteria</taxon>
        <taxon>Bacillati</taxon>
        <taxon>Actinomycetota</taxon>
        <taxon>Actinomycetes</taxon>
        <taxon>Kitasatosporales</taxon>
        <taxon>Streptomycetaceae</taxon>
        <taxon>Streptomyces</taxon>
    </lineage>
</organism>
<sequence length="50" mass="5186">MLDALHGHGQEDESGLQAPRMALLVTLGVLGGHTLVTVLGVLDEDPVPRG</sequence>
<dbReference type="Proteomes" id="UP001382904">
    <property type="component" value="Unassembled WGS sequence"/>
</dbReference>
<name>A0ABU8U8V5_9ACTN</name>
<keyword evidence="3" id="KW-1185">Reference proteome</keyword>
<evidence type="ECO:0000256" key="1">
    <source>
        <dbReference type="SAM" id="Phobius"/>
    </source>
</evidence>
<keyword evidence="1" id="KW-0472">Membrane</keyword>
<keyword evidence="1" id="KW-1133">Transmembrane helix</keyword>
<protein>
    <submittedName>
        <fullName evidence="2">Uncharacterized protein</fullName>
    </submittedName>
</protein>
<feature type="transmembrane region" description="Helical" evidence="1">
    <location>
        <begin position="21"/>
        <end position="42"/>
    </location>
</feature>
<proteinExistence type="predicted"/>
<comment type="caution">
    <text evidence="2">The sequence shown here is derived from an EMBL/GenBank/DDBJ whole genome shotgun (WGS) entry which is preliminary data.</text>
</comment>
<evidence type="ECO:0000313" key="2">
    <source>
        <dbReference type="EMBL" id="MEJ8644323.1"/>
    </source>
</evidence>
<keyword evidence="1" id="KW-0812">Transmembrane</keyword>
<gene>
    <name evidence="2" type="ORF">WKI68_29335</name>
</gene>
<dbReference type="EMBL" id="JBBKAM010000002">
    <property type="protein sequence ID" value="MEJ8644323.1"/>
    <property type="molecule type" value="Genomic_DNA"/>
</dbReference>
<evidence type="ECO:0000313" key="3">
    <source>
        <dbReference type="Proteomes" id="UP001382904"/>
    </source>
</evidence>
<accession>A0ABU8U8V5</accession>